<dbReference type="PANTHER" id="PTHR43603">
    <property type="entry name" value="COBW DOMAIN-CONTAINING PROTEIN DDB_G0274527"/>
    <property type="match status" value="1"/>
</dbReference>
<reference evidence="8 9" key="1">
    <citation type="submission" date="2019-07" db="EMBL/GenBank/DDBJ databases">
        <title>Whole genome shotgun sequence of Pseudoalteromonas atlantica NBRC 103033.</title>
        <authorList>
            <person name="Hosoyama A."/>
            <person name="Uohara A."/>
            <person name="Ohji S."/>
            <person name="Ichikawa N."/>
        </authorList>
    </citation>
    <scope>NUCLEOTIDE SEQUENCE [LARGE SCALE GENOMIC DNA]</scope>
    <source>
        <strain evidence="8 9">NBRC 103033</strain>
    </source>
</reference>
<evidence type="ECO:0000256" key="4">
    <source>
        <dbReference type="ARBA" id="ARBA00034320"/>
    </source>
</evidence>
<dbReference type="SMART" id="SM00833">
    <property type="entry name" value="CobW_C"/>
    <property type="match status" value="1"/>
</dbReference>
<evidence type="ECO:0000259" key="7">
    <source>
        <dbReference type="SMART" id="SM00833"/>
    </source>
</evidence>
<organism evidence="8 9">
    <name type="scientific">Pseudoalteromonas atlantica</name>
    <name type="common">Alteromonas atlantica</name>
    <dbReference type="NCBI Taxonomy" id="288"/>
    <lineage>
        <taxon>Bacteria</taxon>
        <taxon>Pseudomonadati</taxon>
        <taxon>Pseudomonadota</taxon>
        <taxon>Gammaproteobacteria</taxon>
        <taxon>Alteromonadales</taxon>
        <taxon>Pseudoalteromonadaceae</taxon>
        <taxon>Pseudoalteromonas</taxon>
    </lineage>
</organism>
<dbReference type="PANTHER" id="PTHR43603:SF1">
    <property type="entry name" value="ZINC-REGULATED GTPASE METALLOPROTEIN ACTIVATOR 1"/>
    <property type="match status" value="1"/>
</dbReference>
<comment type="function">
    <text evidence="5">Zinc chaperone that directly transfers zinc cofactor to target proteins, thereby activating them. Zinc is transferred from the CXCC motif in the GTPase domain to the zinc binding site in target proteins in a process requiring GTP hydrolysis.</text>
</comment>
<evidence type="ECO:0000256" key="1">
    <source>
        <dbReference type="ARBA" id="ARBA00022741"/>
    </source>
</evidence>
<dbReference type="Pfam" id="PF02492">
    <property type="entry name" value="cobW"/>
    <property type="match status" value="1"/>
</dbReference>
<dbReference type="InterPro" id="IPR027417">
    <property type="entry name" value="P-loop_NTPase"/>
</dbReference>
<evidence type="ECO:0000313" key="8">
    <source>
        <dbReference type="EMBL" id="GEK76270.1"/>
    </source>
</evidence>
<name>A0ABQ0UCW3_PSEAF</name>
<dbReference type="InterPro" id="IPR036627">
    <property type="entry name" value="CobW-likC_sf"/>
</dbReference>
<dbReference type="EMBL" id="BJUT01000013">
    <property type="protein sequence ID" value="GEK76270.1"/>
    <property type="molecule type" value="Genomic_DNA"/>
</dbReference>
<dbReference type="Proteomes" id="UP000321189">
    <property type="component" value="Unassembled WGS sequence"/>
</dbReference>
<dbReference type="InterPro" id="IPR051927">
    <property type="entry name" value="Zn_Chap_cDPG_Synth"/>
</dbReference>
<evidence type="ECO:0000256" key="2">
    <source>
        <dbReference type="ARBA" id="ARBA00022801"/>
    </source>
</evidence>
<gene>
    <name evidence="8" type="ORF">PAT01_15740</name>
</gene>
<protein>
    <submittedName>
        <fullName evidence="8">GTP-binding protein</fullName>
    </submittedName>
</protein>
<dbReference type="CDD" id="cd03112">
    <property type="entry name" value="CobW-like"/>
    <property type="match status" value="1"/>
</dbReference>
<evidence type="ECO:0000256" key="6">
    <source>
        <dbReference type="ARBA" id="ARBA00049117"/>
    </source>
</evidence>
<evidence type="ECO:0000256" key="3">
    <source>
        <dbReference type="ARBA" id="ARBA00023186"/>
    </source>
</evidence>
<dbReference type="SUPFAM" id="SSF52540">
    <property type="entry name" value="P-loop containing nucleoside triphosphate hydrolases"/>
    <property type="match status" value="1"/>
</dbReference>
<comment type="catalytic activity">
    <reaction evidence="6">
        <text>GTP + H2O = GDP + phosphate + H(+)</text>
        <dbReference type="Rhea" id="RHEA:19669"/>
        <dbReference type="ChEBI" id="CHEBI:15377"/>
        <dbReference type="ChEBI" id="CHEBI:15378"/>
        <dbReference type="ChEBI" id="CHEBI:37565"/>
        <dbReference type="ChEBI" id="CHEBI:43474"/>
        <dbReference type="ChEBI" id="CHEBI:58189"/>
    </reaction>
    <physiologicalReaction direction="left-to-right" evidence="6">
        <dbReference type="Rhea" id="RHEA:19670"/>
    </physiologicalReaction>
</comment>
<dbReference type="InterPro" id="IPR047920">
    <property type="entry name" value="ZigA-like"/>
</dbReference>
<dbReference type="InterPro" id="IPR011629">
    <property type="entry name" value="CobW-like_C"/>
</dbReference>
<keyword evidence="1" id="KW-0547">Nucleotide-binding</keyword>
<sequence>MINKLPVTVLSGFLGAGKTTVLSHILNNRQGKIVAVIVNDMSDINIDAATIKNDVSLNHSNEKLVEMSNGCICCTLREDLLVEVGKLAKDGRFDYLVIESTGISEPLPVAETFTFADESGISLGDVATLDTMVTVVDAVNFLTDYEQANDLQDTGESLGEDDERSVADLLVDQVEFADVILISKTDLATNEQLNKLIAILNTLNTQAKLIPISNGNININEVLNTGLFNFARAQQAPGWLKEMRGEHIPETEEYGISSFNYTARRPFNPEKFYHFLHNTEQFGKLIRSKGYFWLATRPLFCAQWSQAGGIAHYGFAGMFYKAIPKKDWPTEPELLADINSKWVEPFGDMRQELVFIGQSLNKHAMIEALDDCLLPEEAVLKGKDFWKTYNDPFPIWEEV</sequence>
<accession>A0ABQ0UCW3</accession>
<dbReference type="Gene3D" id="3.40.50.300">
    <property type="entry name" value="P-loop containing nucleotide triphosphate hydrolases"/>
    <property type="match status" value="1"/>
</dbReference>
<keyword evidence="2" id="KW-0378">Hydrolase</keyword>
<feature type="domain" description="CobW C-terminal" evidence="7">
    <location>
        <begin position="256"/>
        <end position="373"/>
    </location>
</feature>
<keyword evidence="3" id="KW-0143">Chaperone</keyword>
<dbReference type="Gene3D" id="3.30.1220.10">
    <property type="entry name" value="CobW-like, C-terminal domain"/>
    <property type="match status" value="1"/>
</dbReference>
<proteinExistence type="inferred from homology"/>
<comment type="caution">
    <text evidence="8">The sequence shown here is derived from an EMBL/GenBank/DDBJ whole genome shotgun (WGS) entry which is preliminary data.</text>
</comment>
<dbReference type="RefSeq" id="WP_154945299.1">
    <property type="nucleotide sequence ID" value="NZ_BJUT01000013.1"/>
</dbReference>
<dbReference type="InterPro" id="IPR003495">
    <property type="entry name" value="CobW/HypB/UreG_nucleotide-bd"/>
</dbReference>
<evidence type="ECO:0000256" key="5">
    <source>
        <dbReference type="ARBA" id="ARBA00045658"/>
    </source>
</evidence>
<evidence type="ECO:0000313" key="9">
    <source>
        <dbReference type="Proteomes" id="UP000321189"/>
    </source>
</evidence>
<keyword evidence="9" id="KW-1185">Reference proteome</keyword>
<dbReference type="NCBIfam" id="NF038288">
    <property type="entry name" value="chaper_GTP_ZigA"/>
    <property type="match status" value="1"/>
</dbReference>
<dbReference type="Pfam" id="PF07683">
    <property type="entry name" value="CobW_C"/>
    <property type="match status" value="1"/>
</dbReference>
<comment type="similarity">
    <text evidence="4">Belongs to the SIMIBI class G3E GTPase family. ZNG1 subfamily.</text>
</comment>